<organism evidence="2 3">
    <name type="scientific">Paenibacillus terricola</name>
    <dbReference type="NCBI Taxonomy" id="2763503"/>
    <lineage>
        <taxon>Bacteria</taxon>
        <taxon>Bacillati</taxon>
        <taxon>Bacillota</taxon>
        <taxon>Bacilli</taxon>
        <taxon>Bacillales</taxon>
        <taxon>Paenibacillaceae</taxon>
        <taxon>Paenibacillus</taxon>
    </lineage>
</organism>
<dbReference type="InterPro" id="IPR036390">
    <property type="entry name" value="WH_DNA-bd_sf"/>
</dbReference>
<dbReference type="InterPro" id="IPR052509">
    <property type="entry name" value="Metal_resp_DNA-bind_regulator"/>
</dbReference>
<evidence type="ECO:0000313" key="2">
    <source>
        <dbReference type="EMBL" id="MBD3921674.1"/>
    </source>
</evidence>
<dbReference type="PANTHER" id="PTHR33169">
    <property type="entry name" value="PADR-FAMILY TRANSCRIPTIONAL REGULATOR"/>
    <property type="match status" value="1"/>
</dbReference>
<dbReference type="Proteomes" id="UP000609346">
    <property type="component" value="Unassembled WGS sequence"/>
</dbReference>
<accession>A0ABR8N4B7</accession>
<proteinExistence type="predicted"/>
<feature type="domain" description="Transcription regulator PadR N-terminal" evidence="1">
    <location>
        <begin position="19"/>
        <end position="92"/>
    </location>
</feature>
<protein>
    <submittedName>
        <fullName evidence="2">PadR family transcriptional regulator</fullName>
    </submittedName>
</protein>
<keyword evidence="3" id="KW-1185">Reference proteome</keyword>
<dbReference type="EMBL" id="JACXZA010000006">
    <property type="protein sequence ID" value="MBD3921674.1"/>
    <property type="molecule type" value="Genomic_DNA"/>
</dbReference>
<dbReference type="Pfam" id="PF03551">
    <property type="entry name" value="PadR"/>
    <property type="match status" value="1"/>
</dbReference>
<dbReference type="InterPro" id="IPR036388">
    <property type="entry name" value="WH-like_DNA-bd_sf"/>
</dbReference>
<sequence length="117" mass="13273">MKKDSVQDLLPLTEAYFYILVTLYRADAHGYAIMQDVEQMSNGRVKIGAGTLYTALSTLQKKGLIDFAQEADSADSRRKMYAITDKGRDVLKGEMVRLEELLHNVRQAFDQTMGKEH</sequence>
<gene>
    <name evidence="2" type="ORF">H8B09_23105</name>
</gene>
<comment type="caution">
    <text evidence="2">The sequence shown here is derived from an EMBL/GenBank/DDBJ whole genome shotgun (WGS) entry which is preliminary data.</text>
</comment>
<evidence type="ECO:0000313" key="3">
    <source>
        <dbReference type="Proteomes" id="UP000609346"/>
    </source>
</evidence>
<dbReference type="RefSeq" id="WP_191205962.1">
    <property type="nucleotide sequence ID" value="NZ_JACXZA010000006.1"/>
</dbReference>
<reference evidence="2 3" key="1">
    <citation type="submission" date="2020-09" db="EMBL/GenBank/DDBJ databases">
        <title>Paenibacillus sp. strain PR3 16S rRNA gene Genome sequencing and assembly.</title>
        <authorList>
            <person name="Kim J."/>
        </authorList>
    </citation>
    <scope>NUCLEOTIDE SEQUENCE [LARGE SCALE GENOMIC DNA]</scope>
    <source>
        <strain evidence="2 3">PR3</strain>
    </source>
</reference>
<evidence type="ECO:0000259" key="1">
    <source>
        <dbReference type="Pfam" id="PF03551"/>
    </source>
</evidence>
<dbReference type="SUPFAM" id="SSF46785">
    <property type="entry name" value="Winged helix' DNA-binding domain"/>
    <property type="match status" value="1"/>
</dbReference>
<dbReference type="Gene3D" id="1.10.10.10">
    <property type="entry name" value="Winged helix-like DNA-binding domain superfamily/Winged helix DNA-binding domain"/>
    <property type="match status" value="1"/>
</dbReference>
<dbReference type="PANTHER" id="PTHR33169:SF13">
    <property type="entry name" value="PADR-FAMILY TRANSCRIPTIONAL REGULATOR"/>
    <property type="match status" value="1"/>
</dbReference>
<name>A0ABR8N4B7_9BACL</name>
<dbReference type="InterPro" id="IPR005149">
    <property type="entry name" value="Tscrpt_reg_PadR_N"/>
</dbReference>